<evidence type="ECO:0000313" key="8">
    <source>
        <dbReference type="Proteomes" id="UP001472677"/>
    </source>
</evidence>
<dbReference type="Proteomes" id="UP001472677">
    <property type="component" value="Unassembled WGS sequence"/>
</dbReference>
<reference evidence="7 8" key="1">
    <citation type="journal article" date="2024" name="G3 (Bethesda)">
        <title>Genome assembly of Hibiscus sabdariffa L. provides insights into metabolisms of medicinal natural products.</title>
        <authorList>
            <person name="Kim T."/>
        </authorList>
    </citation>
    <scope>NUCLEOTIDE SEQUENCE [LARGE SCALE GENOMIC DNA]</scope>
    <source>
        <strain evidence="7">TK-2024</strain>
        <tissue evidence="7">Old leaves</tissue>
    </source>
</reference>
<name>A0ABR2DIH3_9ROSI</name>
<dbReference type="SMART" id="SM00717">
    <property type="entry name" value="SANT"/>
    <property type="match status" value="1"/>
</dbReference>
<feature type="region of interest" description="Disordered" evidence="5">
    <location>
        <begin position="1"/>
        <end position="20"/>
    </location>
</feature>
<evidence type="ECO:0000256" key="2">
    <source>
        <dbReference type="ARBA" id="ARBA00023125"/>
    </source>
</evidence>
<sequence length="439" mass="48404">MENNPRHDPNPDSTRPEEPEFDLYTIPSYSSWFVWNDIHETERQSLKEFFQGSSSREPQSLQRVFRSSWKPGGLINSAAPPPPREGSEGDGRVRVENGAPSGVRVVATPNSLRPLSVPVVKGENSGDGVEESGVKLPPLASYSDVFGDLKRLHCGNCDSGYHECRKDNFVVCLKCFKSGNYGEGKSMDDFELKDCSEKSVSSGAVWTEAETLLLLDSVLKHGDDWDLVAQNVQTKSKLDCITKLIELPFGESLIDSAKERANSSSTNADSSLMKQVAHISTMVKPQITAAAAESAVALLSDEMSCPREIFYGDQIDLTNGSLSPTLRAHNIGELEIKERSSPSESQEIPPKKSDVPLPLRIRAAVATATIIEAQLKKLQSKLKHCDDAELLMEKEYTAIEDLKEHILGERINLLRMTYDTSSTKLLAHSLYIHQTGNLS</sequence>
<keyword evidence="8" id="KW-1185">Reference proteome</keyword>
<dbReference type="Pfam" id="PF00249">
    <property type="entry name" value="Myb_DNA-binding"/>
    <property type="match status" value="1"/>
</dbReference>
<evidence type="ECO:0000259" key="6">
    <source>
        <dbReference type="PROSITE" id="PS51293"/>
    </source>
</evidence>
<keyword evidence="4" id="KW-0539">Nucleus</keyword>
<comment type="caution">
    <text evidence="7">The sequence shown here is derived from an EMBL/GenBank/DDBJ whole genome shotgun (WGS) entry which is preliminary data.</text>
</comment>
<dbReference type="Gene3D" id="1.10.10.60">
    <property type="entry name" value="Homeodomain-like"/>
    <property type="match status" value="1"/>
</dbReference>
<evidence type="ECO:0000313" key="7">
    <source>
        <dbReference type="EMBL" id="KAK8537711.1"/>
    </source>
</evidence>
<keyword evidence="2" id="KW-0238">DNA-binding</keyword>
<evidence type="ECO:0000256" key="3">
    <source>
        <dbReference type="ARBA" id="ARBA00023163"/>
    </source>
</evidence>
<dbReference type="CDD" id="cd00167">
    <property type="entry name" value="SANT"/>
    <property type="match status" value="1"/>
</dbReference>
<protein>
    <recommendedName>
        <fullName evidence="6">SANT domain-containing protein</fullName>
    </recommendedName>
</protein>
<evidence type="ECO:0000256" key="5">
    <source>
        <dbReference type="SAM" id="MobiDB-lite"/>
    </source>
</evidence>
<dbReference type="Pfam" id="PF16495">
    <property type="entry name" value="SWIRM-assoc_1"/>
    <property type="match status" value="1"/>
</dbReference>
<feature type="compositionally biased region" description="Basic and acidic residues" evidence="5">
    <location>
        <begin position="1"/>
        <end position="18"/>
    </location>
</feature>
<dbReference type="InterPro" id="IPR032451">
    <property type="entry name" value="SMARCC_C"/>
</dbReference>
<keyword evidence="1" id="KW-0805">Transcription regulation</keyword>
<accession>A0ABR2DIH3</accession>
<feature type="domain" description="SANT" evidence="6">
    <location>
        <begin position="201"/>
        <end position="252"/>
    </location>
</feature>
<dbReference type="InterPro" id="IPR009057">
    <property type="entry name" value="Homeodomain-like_sf"/>
</dbReference>
<dbReference type="PANTHER" id="PTHR12802">
    <property type="entry name" value="SWI/SNF COMPLEX-RELATED"/>
    <property type="match status" value="1"/>
</dbReference>
<keyword evidence="3" id="KW-0804">Transcription</keyword>
<proteinExistence type="predicted"/>
<dbReference type="InterPro" id="IPR017884">
    <property type="entry name" value="SANT_dom"/>
</dbReference>
<feature type="compositionally biased region" description="Basic and acidic residues" evidence="5">
    <location>
        <begin position="85"/>
        <end position="95"/>
    </location>
</feature>
<dbReference type="InterPro" id="IPR001005">
    <property type="entry name" value="SANT/Myb"/>
</dbReference>
<dbReference type="EMBL" id="JBBPBM010000028">
    <property type="protein sequence ID" value="KAK8537711.1"/>
    <property type="molecule type" value="Genomic_DNA"/>
</dbReference>
<gene>
    <name evidence="7" type="ORF">V6N12_043861</name>
</gene>
<dbReference type="PROSITE" id="PS51293">
    <property type="entry name" value="SANT"/>
    <property type="match status" value="1"/>
</dbReference>
<evidence type="ECO:0000256" key="1">
    <source>
        <dbReference type="ARBA" id="ARBA00023015"/>
    </source>
</evidence>
<evidence type="ECO:0000256" key="4">
    <source>
        <dbReference type="ARBA" id="ARBA00023242"/>
    </source>
</evidence>
<feature type="region of interest" description="Disordered" evidence="5">
    <location>
        <begin position="71"/>
        <end position="106"/>
    </location>
</feature>
<organism evidence="7 8">
    <name type="scientific">Hibiscus sabdariffa</name>
    <name type="common">roselle</name>
    <dbReference type="NCBI Taxonomy" id="183260"/>
    <lineage>
        <taxon>Eukaryota</taxon>
        <taxon>Viridiplantae</taxon>
        <taxon>Streptophyta</taxon>
        <taxon>Embryophyta</taxon>
        <taxon>Tracheophyta</taxon>
        <taxon>Spermatophyta</taxon>
        <taxon>Magnoliopsida</taxon>
        <taxon>eudicotyledons</taxon>
        <taxon>Gunneridae</taxon>
        <taxon>Pentapetalae</taxon>
        <taxon>rosids</taxon>
        <taxon>malvids</taxon>
        <taxon>Malvales</taxon>
        <taxon>Malvaceae</taxon>
        <taxon>Malvoideae</taxon>
        <taxon>Hibiscus</taxon>
    </lineage>
</organism>
<dbReference type="PANTHER" id="PTHR12802:SF140">
    <property type="entry name" value="SWI_SNF COMPLEX SUBUNIT SWI3A"/>
    <property type="match status" value="1"/>
</dbReference>
<dbReference type="SUPFAM" id="SSF46689">
    <property type="entry name" value="Homeodomain-like"/>
    <property type="match status" value="1"/>
</dbReference>